<evidence type="ECO:0000256" key="4">
    <source>
        <dbReference type="ARBA" id="ARBA00022475"/>
    </source>
</evidence>
<keyword evidence="12" id="KW-1185">Reference proteome</keyword>
<dbReference type="SUPFAM" id="SSF81338">
    <property type="entry name" value="Aquaporin-like"/>
    <property type="match status" value="1"/>
</dbReference>
<sequence>MNTDTDMSSLQVLPPVARGALRVGAEFAGTFLMCFAVYSASSLGRIYTSFSPAVIALVWVFSVVAAGSLFGKISGVHFNPAVTFAAMFTTRIGWIEGICYMLGQFLGAIGAGAALVYLLPMNKNNDGNAWLPGAVNGFDKGSPTSSVMGRAGLSFNVTVAIVVELVASIIVVGVALSSLQETGKPERGHIWNTALAYGAGALIAYPVTGAGMNPARSTGIALFASGKGLEADPIQQLLIFWICPFLAAAIVGLVSILYHMLLDAAQTRIDTAPESAIEMPEALLNPQDDGLATVQTAQISDLNEPALGTDENHELARQEETLEEPLSQQEGEVGSLRAEAADSSEEPEDTHVGQQKADTQAQADTAVESD</sequence>
<evidence type="ECO:0000313" key="12">
    <source>
        <dbReference type="Proteomes" id="UP001321766"/>
    </source>
</evidence>
<feature type="transmembrane region" description="Helical" evidence="10">
    <location>
        <begin position="188"/>
        <end position="207"/>
    </location>
</feature>
<evidence type="ECO:0008006" key="13">
    <source>
        <dbReference type="Google" id="ProtNLM"/>
    </source>
</evidence>
<organism evidence="11 12">
    <name type="scientific">Bombiscardovia nodaiensis</name>
    <dbReference type="NCBI Taxonomy" id="2932181"/>
    <lineage>
        <taxon>Bacteria</taxon>
        <taxon>Bacillati</taxon>
        <taxon>Actinomycetota</taxon>
        <taxon>Actinomycetes</taxon>
        <taxon>Bifidobacteriales</taxon>
        <taxon>Bifidobacteriaceae</taxon>
        <taxon>Bombiscardovia</taxon>
    </lineage>
</organism>
<dbReference type="InterPro" id="IPR000425">
    <property type="entry name" value="MIP"/>
</dbReference>
<dbReference type="InterPro" id="IPR022357">
    <property type="entry name" value="MIP_CS"/>
</dbReference>
<evidence type="ECO:0000256" key="10">
    <source>
        <dbReference type="SAM" id="Phobius"/>
    </source>
</evidence>
<gene>
    <name evidence="11" type="ORF">KIM372_09400</name>
</gene>
<evidence type="ECO:0000256" key="6">
    <source>
        <dbReference type="ARBA" id="ARBA00022989"/>
    </source>
</evidence>
<dbReference type="Gene3D" id="1.20.1080.10">
    <property type="entry name" value="Glycerol uptake facilitator protein"/>
    <property type="match status" value="1"/>
</dbReference>
<comment type="subcellular location">
    <subcellularLocation>
        <location evidence="1">Cell membrane</location>
        <topology evidence="1">Multi-pass membrane protein</topology>
    </subcellularLocation>
</comment>
<evidence type="ECO:0000256" key="8">
    <source>
        <dbReference type="RuleBase" id="RU000477"/>
    </source>
</evidence>
<feature type="compositionally biased region" description="Basic and acidic residues" evidence="9">
    <location>
        <begin position="310"/>
        <end position="320"/>
    </location>
</feature>
<reference evidence="11 12" key="1">
    <citation type="journal article" date="2023" name="Microbiol. Spectr.">
        <title>Symbiosis of Carpenter Bees with Uncharacterized Lactic Acid Bacteria Showing NAD Auxotrophy.</title>
        <authorList>
            <person name="Kawasaki S."/>
            <person name="Ozawa K."/>
            <person name="Mori T."/>
            <person name="Yamamoto A."/>
            <person name="Ito M."/>
            <person name="Ohkuma M."/>
            <person name="Sakamoto M."/>
            <person name="Matsutani M."/>
        </authorList>
    </citation>
    <scope>NUCLEOTIDE SEQUENCE [LARGE SCALE GENOMIC DNA]</scope>
    <source>
        <strain evidence="11 12">Kim37-2</strain>
    </source>
</reference>
<dbReference type="PRINTS" id="PR00783">
    <property type="entry name" value="MINTRINSICP"/>
</dbReference>
<feature type="transmembrane region" description="Helical" evidence="10">
    <location>
        <begin position="101"/>
        <end position="120"/>
    </location>
</feature>
<evidence type="ECO:0000256" key="5">
    <source>
        <dbReference type="ARBA" id="ARBA00022692"/>
    </source>
</evidence>
<dbReference type="PANTHER" id="PTHR19139">
    <property type="entry name" value="AQUAPORIN TRANSPORTER"/>
    <property type="match status" value="1"/>
</dbReference>
<comment type="similarity">
    <text evidence="2 8">Belongs to the MIP/aquaporin (TC 1.A.8) family.</text>
</comment>
<evidence type="ECO:0000256" key="3">
    <source>
        <dbReference type="ARBA" id="ARBA00022448"/>
    </source>
</evidence>
<dbReference type="EMBL" id="AP026798">
    <property type="protein sequence ID" value="BDR53033.1"/>
    <property type="molecule type" value="Genomic_DNA"/>
</dbReference>
<dbReference type="PROSITE" id="PS00221">
    <property type="entry name" value="MIP"/>
    <property type="match status" value="1"/>
</dbReference>
<feature type="transmembrane region" description="Helical" evidence="10">
    <location>
        <begin position="50"/>
        <end position="70"/>
    </location>
</feature>
<protein>
    <recommendedName>
        <fullName evidence="13">Glycerol transporter</fullName>
    </recommendedName>
</protein>
<feature type="compositionally biased region" description="Low complexity" evidence="9">
    <location>
        <begin position="354"/>
        <end position="370"/>
    </location>
</feature>
<dbReference type="InterPro" id="IPR023271">
    <property type="entry name" value="Aquaporin-like"/>
</dbReference>
<keyword evidence="5 8" id="KW-0812">Transmembrane</keyword>
<keyword evidence="4" id="KW-1003">Cell membrane</keyword>
<name>A0ABM8B821_9BIFI</name>
<evidence type="ECO:0000256" key="2">
    <source>
        <dbReference type="ARBA" id="ARBA00006175"/>
    </source>
</evidence>
<feature type="transmembrane region" description="Helical" evidence="10">
    <location>
        <begin position="153"/>
        <end position="176"/>
    </location>
</feature>
<feature type="transmembrane region" description="Helical" evidence="10">
    <location>
        <begin position="238"/>
        <end position="258"/>
    </location>
</feature>
<accession>A0ABM8B821</accession>
<feature type="transmembrane region" description="Helical" evidence="10">
    <location>
        <begin position="20"/>
        <end position="38"/>
    </location>
</feature>
<evidence type="ECO:0000256" key="1">
    <source>
        <dbReference type="ARBA" id="ARBA00004651"/>
    </source>
</evidence>
<dbReference type="Proteomes" id="UP001321766">
    <property type="component" value="Chromosome"/>
</dbReference>
<dbReference type="PANTHER" id="PTHR19139:SF199">
    <property type="entry name" value="MIP17260P"/>
    <property type="match status" value="1"/>
</dbReference>
<proteinExistence type="inferred from homology"/>
<evidence type="ECO:0000313" key="11">
    <source>
        <dbReference type="EMBL" id="BDR53033.1"/>
    </source>
</evidence>
<dbReference type="Pfam" id="PF00230">
    <property type="entry name" value="MIP"/>
    <property type="match status" value="1"/>
</dbReference>
<evidence type="ECO:0000256" key="7">
    <source>
        <dbReference type="ARBA" id="ARBA00023136"/>
    </source>
</evidence>
<evidence type="ECO:0000256" key="9">
    <source>
        <dbReference type="SAM" id="MobiDB-lite"/>
    </source>
</evidence>
<dbReference type="InterPro" id="IPR034294">
    <property type="entry name" value="Aquaporin_transptr"/>
</dbReference>
<keyword evidence="6 10" id="KW-1133">Transmembrane helix</keyword>
<feature type="region of interest" description="Disordered" evidence="9">
    <location>
        <begin position="302"/>
        <end position="370"/>
    </location>
</feature>
<keyword evidence="7 10" id="KW-0472">Membrane</keyword>
<keyword evidence="3 8" id="KW-0813">Transport</keyword>